<dbReference type="PANTHER" id="PTHR10799">
    <property type="entry name" value="SNF2/RAD54 HELICASE FAMILY"/>
    <property type="match status" value="1"/>
</dbReference>
<dbReference type="GO" id="GO:0005524">
    <property type="term" value="F:ATP binding"/>
    <property type="evidence" value="ECO:0007669"/>
    <property type="project" value="UniProtKB-KW"/>
</dbReference>
<keyword evidence="1" id="KW-0547">Nucleotide-binding</keyword>
<evidence type="ECO:0000256" key="2">
    <source>
        <dbReference type="ARBA" id="ARBA00022801"/>
    </source>
</evidence>
<evidence type="ECO:0000259" key="5">
    <source>
        <dbReference type="PROSITE" id="PS51192"/>
    </source>
</evidence>
<reference evidence="7 8" key="1">
    <citation type="journal article" date="2016" name="Nat. Commun.">
        <title>Thousands of microbial genomes shed light on interconnected biogeochemical processes in an aquifer system.</title>
        <authorList>
            <person name="Anantharaman K."/>
            <person name="Brown C.T."/>
            <person name="Hug L.A."/>
            <person name="Sharon I."/>
            <person name="Castelle C.J."/>
            <person name="Probst A.J."/>
            <person name="Thomas B.C."/>
            <person name="Singh A."/>
            <person name="Wilkins M.J."/>
            <person name="Karaoz U."/>
            <person name="Brodie E.L."/>
            <person name="Williams K.H."/>
            <person name="Hubbard S.S."/>
            <person name="Banfield J.F."/>
        </authorList>
    </citation>
    <scope>NUCLEOTIDE SEQUENCE [LARGE SCALE GENOMIC DNA]</scope>
</reference>
<sequence length="872" mass="101322">YRDSLLYMESLLRQTPPTDENLYIGHKAAIDQVAYQLDPAIQALKQPRQRILLADAVGLGKTIEVGILLSELIKRGKGKRILVLAIKSMLTQFQKELWSRFSIPLTRVDSIGIQRIRSRIPTSHNPFYYFDKSIISIDTLKNDAEYRTYLEQCYWDIIVIDEAQNVAERGSHSLRSRLVKLLSSRSDTLIMLSATPHDGKPKSFASLMNMLNPTAIANPENYGPEDIKGLFIRRFKKDIKDQVTGTFKERKIFQIWCKASNTEEEVFDTFVNMKFSRLDQHRTGSILFKTTLEKALFSSPAACIKTTQNRIKTLQNREAPVFNSDIQLLKQFEKAVGNINPDNFNKYRKLIAIIQDKKDGLGWTGKDTQDRLVIFTERIDTLNFLQKNFIRDLELKDNEVAILHGAMGDIEQQKIVEDFGNETTPLRLLIASDVASEGINLHYLCHKMIHFDIPWSLMVFQQRNGRIDRYGQERQPLIYYLITESVNEKIRGDTRILELLIEKDEQAMKNIGDPSFFMGVYDQEEEEKITGKAIEDNLAKDEFEERLEQTTVDPLALLMGNEKTPLGETADASTRYMSSLFPDDYAYVKEAIEYLKRTNKLQVELSDKNQTINLTAPKELDYRFKFMPPQIIPENGAFILSADREIIRNEITYSRKNEENWPRIQLLWELHPIVQWINDKVVAAFGRHEAPVITLSETIDQGEIIFIMSGLIPNQKSHPLIHNWFGVRFIQGNYNDVLTFENILETCRLHQKKHPNKNTKIEIENLKSLLPKAVEKAEDWILHKRKEFEDYINPKLNEQLEAREILKAKKYKHLDQIYGDKSLLTPIQLEKREREEREIEKIFEEFFDWIETTMTTEDSAYIRVVAVLKGEN</sequence>
<dbReference type="EMBL" id="MGDD01000273">
    <property type="protein sequence ID" value="OGL43472.1"/>
    <property type="molecule type" value="Genomic_DNA"/>
</dbReference>
<evidence type="ECO:0000259" key="6">
    <source>
        <dbReference type="PROSITE" id="PS51194"/>
    </source>
</evidence>
<feature type="domain" description="Helicase C-terminal" evidence="6">
    <location>
        <begin position="346"/>
        <end position="528"/>
    </location>
</feature>
<dbReference type="InterPro" id="IPR014001">
    <property type="entry name" value="Helicase_ATP-bd"/>
</dbReference>
<dbReference type="Gene3D" id="3.40.50.10810">
    <property type="entry name" value="Tandem AAA-ATPase domain"/>
    <property type="match status" value="1"/>
</dbReference>
<dbReference type="PROSITE" id="PS51192">
    <property type="entry name" value="HELICASE_ATP_BIND_1"/>
    <property type="match status" value="1"/>
</dbReference>
<feature type="domain" description="Helicase ATP-binding" evidence="5">
    <location>
        <begin position="42"/>
        <end position="214"/>
    </location>
</feature>
<comment type="caution">
    <text evidence="7">The sequence shown here is derived from an EMBL/GenBank/DDBJ whole genome shotgun (WGS) entry which is preliminary data.</text>
</comment>
<evidence type="ECO:0000256" key="4">
    <source>
        <dbReference type="ARBA" id="ARBA00022840"/>
    </source>
</evidence>
<evidence type="ECO:0000313" key="7">
    <source>
        <dbReference type="EMBL" id="OGL43472.1"/>
    </source>
</evidence>
<evidence type="ECO:0000256" key="3">
    <source>
        <dbReference type="ARBA" id="ARBA00022806"/>
    </source>
</evidence>
<evidence type="ECO:0000313" key="8">
    <source>
        <dbReference type="Proteomes" id="UP000179266"/>
    </source>
</evidence>
<dbReference type="GO" id="GO:0016787">
    <property type="term" value="F:hydrolase activity"/>
    <property type="evidence" value="ECO:0007669"/>
    <property type="project" value="UniProtKB-KW"/>
</dbReference>
<gene>
    <name evidence="7" type="ORF">A2161_06985</name>
</gene>
<dbReference type="InterPro" id="IPR049730">
    <property type="entry name" value="SNF2/RAD54-like_C"/>
</dbReference>
<dbReference type="AlphaFoldDB" id="A0A1F7RPJ2"/>
<dbReference type="Pfam" id="PF00176">
    <property type="entry name" value="SNF2-rel_dom"/>
    <property type="match status" value="1"/>
</dbReference>
<dbReference type="SMART" id="SM00490">
    <property type="entry name" value="HELICc"/>
    <property type="match status" value="1"/>
</dbReference>
<dbReference type="InterPro" id="IPR001650">
    <property type="entry name" value="Helicase_C-like"/>
</dbReference>
<dbReference type="InterPro" id="IPR038718">
    <property type="entry name" value="SNF2-like_sf"/>
</dbReference>
<proteinExistence type="predicted"/>
<keyword evidence="3 7" id="KW-0347">Helicase</keyword>
<organism evidence="7 8">
    <name type="scientific">Candidatus Schekmanbacteria bacterium RBG_13_48_7</name>
    <dbReference type="NCBI Taxonomy" id="1817878"/>
    <lineage>
        <taxon>Bacteria</taxon>
        <taxon>Candidatus Schekmaniibacteriota</taxon>
    </lineage>
</organism>
<dbReference type="SUPFAM" id="SSF52540">
    <property type="entry name" value="P-loop containing nucleoside triphosphate hydrolases"/>
    <property type="match status" value="2"/>
</dbReference>
<keyword evidence="4" id="KW-0067">ATP-binding</keyword>
<dbReference type="InterPro" id="IPR027417">
    <property type="entry name" value="P-loop_NTPase"/>
</dbReference>
<dbReference type="InterPro" id="IPR000330">
    <property type="entry name" value="SNF2_N"/>
</dbReference>
<dbReference type="SMART" id="SM00487">
    <property type="entry name" value="DEXDc"/>
    <property type="match status" value="1"/>
</dbReference>
<dbReference type="InterPro" id="IPR057342">
    <property type="entry name" value="DEXDc_RapA"/>
</dbReference>
<evidence type="ECO:0000256" key="1">
    <source>
        <dbReference type="ARBA" id="ARBA00022741"/>
    </source>
</evidence>
<feature type="non-terminal residue" evidence="7">
    <location>
        <position position="1"/>
    </location>
</feature>
<dbReference type="CDD" id="cd18793">
    <property type="entry name" value="SF2_C_SNF"/>
    <property type="match status" value="1"/>
</dbReference>
<dbReference type="Proteomes" id="UP000179266">
    <property type="component" value="Unassembled WGS sequence"/>
</dbReference>
<keyword evidence="2" id="KW-0378">Hydrolase</keyword>
<protein>
    <submittedName>
        <fullName evidence="7">Helicase</fullName>
    </submittedName>
</protein>
<dbReference type="CDD" id="cd18011">
    <property type="entry name" value="DEXDc_RapA"/>
    <property type="match status" value="1"/>
</dbReference>
<dbReference type="PROSITE" id="PS51194">
    <property type="entry name" value="HELICASE_CTER"/>
    <property type="match status" value="1"/>
</dbReference>
<dbReference type="Gene3D" id="3.40.50.300">
    <property type="entry name" value="P-loop containing nucleotide triphosphate hydrolases"/>
    <property type="match status" value="1"/>
</dbReference>
<accession>A0A1F7RPJ2</accession>
<name>A0A1F7RPJ2_9BACT</name>
<dbReference type="GO" id="GO:0004386">
    <property type="term" value="F:helicase activity"/>
    <property type="evidence" value="ECO:0007669"/>
    <property type="project" value="UniProtKB-KW"/>
</dbReference>
<dbReference type="Pfam" id="PF00271">
    <property type="entry name" value="Helicase_C"/>
    <property type="match status" value="1"/>
</dbReference>